<dbReference type="InParanoid" id="J4G0G8"/>
<feature type="region of interest" description="Disordered" evidence="1">
    <location>
        <begin position="414"/>
        <end position="436"/>
    </location>
</feature>
<feature type="compositionally biased region" description="Polar residues" evidence="1">
    <location>
        <begin position="552"/>
        <end position="568"/>
    </location>
</feature>
<protein>
    <submittedName>
        <fullName evidence="2">Uncharacterized protein</fullName>
    </submittedName>
</protein>
<sequence>MAPPVDSLAPPGIQHAVVTSSSSITLSIQAFSSLDNLLSVSTILPSISDDLLALENNDIPSFPSVTNPGLYTHLFQPAVLKSDPTIGRKSACDLTQSTITIPTRPRLRVMLMESICVNQWAENVLILDPLDHVIWNERDHEEDISFCFPALPWIPEGSIFAPELLHAILDSRHPGRYRPSIRSSRSNSPLSPTAQCGDGGSECGLTNEAISGSRHLIHVLNSEGRVALENVTPIGLPTIMVSNSTAVLPISLESSQSIAHLPLAVRRGKKVPAALTVKASNDQGKEQDPYPGIPSPFLGSPSASSPTFDLATNPAASSMGLEAMCTDLHSRCPELRSSLSVESPDDLRCHWGTVHRNKYAEALSGDEDDWAFAQDLLEKFGGKPPYLPDSYSQSPYTGDTRAVAEVSATDSLTWGMSPTLTNPAEDSFSSSTPMNLRQQRRKTVIIETPVNYKDTQDAPVSGLEIARGVLEDCKPLPIESFSPSDSEFSCEHCRQSTPVPSRPSSTASMRPTKGILKEKKSVRFSLAPSKHECSSDEHDAHAHRVSDPVTLHHSTLSNKPRSPLQHSFSPFNGELRLVSPSKNASICGFPKHPALRNIARSSSSQLDSPQTPTPTVLSDQQCTPLRSLKVRQSLPAKRHSNVILTGETEHKSTAGDNRAKSRRLKTASTPLYVRNGGENFRVRRDSGGQKSRMPVPFRTILTKLRA</sequence>
<accession>J4G0G8</accession>
<feature type="region of interest" description="Disordered" evidence="1">
    <location>
        <begin position="600"/>
        <end position="619"/>
    </location>
</feature>
<dbReference type="AlphaFoldDB" id="J4G0G8"/>
<dbReference type="OrthoDB" id="2646484at2759"/>
<dbReference type="RefSeq" id="XP_012177876.1">
    <property type="nucleotide sequence ID" value="XM_012322486.1"/>
</dbReference>
<gene>
    <name evidence="2" type="ORF">FIBRA_00595</name>
</gene>
<keyword evidence="3" id="KW-1185">Reference proteome</keyword>
<dbReference type="GeneID" id="24093504"/>
<evidence type="ECO:0000256" key="1">
    <source>
        <dbReference type="SAM" id="MobiDB-lite"/>
    </source>
</evidence>
<feature type="region of interest" description="Disordered" evidence="1">
    <location>
        <begin position="178"/>
        <end position="199"/>
    </location>
</feature>
<feature type="region of interest" description="Disordered" evidence="1">
    <location>
        <begin position="549"/>
        <end position="568"/>
    </location>
</feature>
<evidence type="ECO:0000313" key="3">
    <source>
        <dbReference type="Proteomes" id="UP000006352"/>
    </source>
</evidence>
<feature type="compositionally biased region" description="Low complexity" evidence="1">
    <location>
        <begin position="178"/>
        <end position="192"/>
    </location>
</feature>
<evidence type="ECO:0000313" key="2">
    <source>
        <dbReference type="EMBL" id="CCL98593.1"/>
    </source>
</evidence>
<dbReference type="EMBL" id="HE796892">
    <property type="protein sequence ID" value="CCL98593.1"/>
    <property type="molecule type" value="Genomic_DNA"/>
</dbReference>
<organism evidence="2 3">
    <name type="scientific">Fibroporia radiculosa</name>
    <dbReference type="NCBI Taxonomy" id="599839"/>
    <lineage>
        <taxon>Eukaryota</taxon>
        <taxon>Fungi</taxon>
        <taxon>Dikarya</taxon>
        <taxon>Basidiomycota</taxon>
        <taxon>Agaricomycotina</taxon>
        <taxon>Agaricomycetes</taxon>
        <taxon>Polyporales</taxon>
        <taxon>Fibroporiaceae</taxon>
        <taxon>Fibroporia</taxon>
    </lineage>
</organism>
<name>J4G0G8_9APHY</name>
<dbReference type="HOGENOM" id="CLU_390807_0_0_1"/>
<dbReference type="Proteomes" id="UP000006352">
    <property type="component" value="Unassembled WGS sequence"/>
</dbReference>
<proteinExistence type="predicted"/>
<reference evidence="2 3" key="1">
    <citation type="journal article" date="2012" name="Appl. Environ. Microbiol.">
        <title>Short-read sequencing for genomic analysis of the brown rot fungus Fibroporia radiculosa.</title>
        <authorList>
            <person name="Tang J.D."/>
            <person name="Perkins A.D."/>
            <person name="Sonstegard T.S."/>
            <person name="Schroeder S.G."/>
            <person name="Burgess S.C."/>
            <person name="Diehl S.V."/>
        </authorList>
    </citation>
    <scope>NUCLEOTIDE SEQUENCE [LARGE SCALE GENOMIC DNA]</scope>
    <source>
        <strain evidence="2 3">TFFH 294</strain>
    </source>
</reference>